<evidence type="ECO:0000313" key="3">
    <source>
        <dbReference type="Proteomes" id="UP001142489"/>
    </source>
</evidence>
<protein>
    <submittedName>
        <fullName evidence="2">Uncharacterized protein</fullName>
    </submittedName>
</protein>
<sequence length="92" mass="10653">IMDKSSYTQEAQRQLSNTKFYQPQSTDPTTKYQKELQDLMKDFPGKVHEQILQNTPQEPQPVTFYLLLKIHKQGNPGRPIVSSINTFSNPML</sequence>
<feature type="region of interest" description="Disordered" evidence="1">
    <location>
        <begin position="1"/>
        <end position="30"/>
    </location>
</feature>
<comment type="caution">
    <text evidence="2">The sequence shown here is derived from an EMBL/GenBank/DDBJ whole genome shotgun (WGS) entry which is preliminary data.</text>
</comment>
<dbReference type="OrthoDB" id="9909555at2759"/>
<keyword evidence="3" id="KW-1185">Reference proteome</keyword>
<dbReference type="Proteomes" id="UP001142489">
    <property type="component" value="Unassembled WGS sequence"/>
</dbReference>
<dbReference type="EMBL" id="JAPFRF010000002">
    <property type="protein sequence ID" value="KAJ7341491.1"/>
    <property type="molecule type" value="Genomic_DNA"/>
</dbReference>
<reference evidence="2" key="1">
    <citation type="journal article" date="2023" name="DNA Res.">
        <title>Chromosome-level genome assembly of Phrynocephalus forsythii using third-generation DNA sequencing and Hi-C analysis.</title>
        <authorList>
            <person name="Qi Y."/>
            <person name="Zhao W."/>
            <person name="Zhao Y."/>
            <person name="Niu C."/>
            <person name="Cao S."/>
            <person name="Zhang Y."/>
        </authorList>
    </citation>
    <scope>NUCLEOTIDE SEQUENCE</scope>
    <source>
        <tissue evidence="2">Muscle</tissue>
    </source>
</reference>
<proteinExistence type="predicted"/>
<organism evidence="2 3">
    <name type="scientific">Phrynocephalus forsythii</name>
    <dbReference type="NCBI Taxonomy" id="171643"/>
    <lineage>
        <taxon>Eukaryota</taxon>
        <taxon>Metazoa</taxon>
        <taxon>Chordata</taxon>
        <taxon>Craniata</taxon>
        <taxon>Vertebrata</taxon>
        <taxon>Euteleostomi</taxon>
        <taxon>Lepidosauria</taxon>
        <taxon>Squamata</taxon>
        <taxon>Bifurcata</taxon>
        <taxon>Unidentata</taxon>
        <taxon>Episquamata</taxon>
        <taxon>Toxicofera</taxon>
        <taxon>Iguania</taxon>
        <taxon>Acrodonta</taxon>
        <taxon>Agamidae</taxon>
        <taxon>Agaminae</taxon>
        <taxon>Phrynocephalus</taxon>
    </lineage>
</organism>
<feature type="non-terminal residue" evidence="2">
    <location>
        <position position="1"/>
    </location>
</feature>
<evidence type="ECO:0000256" key="1">
    <source>
        <dbReference type="SAM" id="MobiDB-lite"/>
    </source>
</evidence>
<gene>
    <name evidence="2" type="ORF">JRQ81_005650</name>
</gene>
<evidence type="ECO:0000313" key="2">
    <source>
        <dbReference type="EMBL" id="KAJ7341491.1"/>
    </source>
</evidence>
<accession>A0A9Q0Y451</accession>
<dbReference type="AlphaFoldDB" id="A0A9Q0Y451"/>
<name>A0A9Q0Y451_9SAUR</name>